<dbReference type="Proteomes" id="UP001589894">
    <property type="component" value="Unassembled WGS sequence"/>
</dbReference>
<dbReference type="InterPro" id="IPR008554">
    <property type="entry name" value="Glutaredoxin-like"/>
</dbReference>
<protein>
    <submittedName>
        <fullName evidence="1">Glutaredoxin family protein</fullName>
    </submittedName>
</protein>
<dbReference type="RefSeq" id="WP_377343857.1">
    <property type="nucleotide sequence ID" value="NZ_JBHLUE010000034.1"/>
</dbReference>
<accession>A0ABV6P5R3</accession>
<gene>
    <name evidence="1" type="ORF">ACFFHU_30025</name>
</gene>
<keyword evidence="2" id="KW-1185">Reference proteome</keyword>
<dbReference type="SUPFAM" id="SSF52833">
    <property type="entry name" value="Thioredoxin-like"/>
    <property type="match status" value="1"/>
</dbReference>
<reference evidence="1 2" key="1">
    <citation type="submission" date="2024-09" db="EMBL/GenBank/DDBJ databases">
        <authorList>
            <person name="Sun Q."/>
            <person name="Mori K."/>
        </authorList>
    </citation>
    <scope>NUCLEOTIDE SEQUENCE [LARGE SCALE GENOMIC DNA]</scope>
    <source>
        <strain evidence="1 2">TBRC 2205</strain>
    </source>
</reference>
<name>A0ABV6P5R3_9ACTN</name>
<evidence type="ECO:0000313" key="2">
    <source>
        <dbReference type="Proteomes" id="UP001589894"/>
    </source>
</evidence>
<comment type="caution">
    <text evidence="1">The sequence shown here is derived from an EMBL/GenBank/DDBJ whole genome shotgun (WGS) entry which is preliminary data.</text>
</comment>
<dbReference type="InterPro" id="IPR036249">
    <property type="entry name" value="Thioredoxin-like_sf"/>
</dbReference>
<sequence length="91" mass="10164">MVDRSGGAAPRLTLITRPGCHLCEVAREAIGRVTAVTGDRWVEVDVSGDLELERDYGDRLPVVLLDGREHGYWRVEEDRLLRDLTAPRPPA</sequence>
<dbReference type="EMBL" id="JBHLUE010000034">
    <property type="protein sequence ID" value="MFC0568364.1"/>
    <property type="molecule type" value="Genomic_DNA"/>
</dbReference>
<proteinExistence type="predicted"/>
<organism evidence="1 2">
    <name type="scientific">Plantactinospora siamensis</name>
    <dbReference type="NCBI Taxonomy" id="555372"/>
    <lineage>
        <taxon>Bacteria</taxon>
        <taxon>Bacillati</taxon>
        <taxon>Actinomycetota</taxon>
        <taxon>Actinomycetes</taxon>
        <taxon>Micromonosporales</taxon>
        <taxon>Micromonosporaceae</taxon>
        <taxon>Plantactinospora</taxon>
    </lineage>
</organism>
<dbReference type="Gene3D" id="3.40.30.10">
    <property type="entry name" value="Glutaredoxin"/>
    <property type="match status" value="1"/>
</dbReference>
<dbReference type="Pfam" id="PF05768">
    <property type="entry name" value="Glrx-like"/>
    <property type="match status" value="1"/>
</dbReference>
<evidence type="ECO:0000313" key="1">
    <source>
        <dbReference type="EMBL" id="MFC0568364.1"/>
    </source>
</evidence>